<evidence type="ECO:0000313" key="3">
    <source>
        <dbReference type="EMBL" id="MFD2237214.1"/>
    </source>
</evidence>
<accession>A0ABW5CIU6</accession>
<feature type="transmembrane region" description="Helical" evidence="2">
    <location>
        <begin position="61"/>
        <end position="79"/>
    </location>
</feature>
<reference evidence="4" key="1">
    <citation type="journal article" date="2019" name="Int. J. Syst. Evol. Microbiol.">
        <title>The Global Catalogue of Microorganisms (GCM) 10K type strain sequencing project: providing services to taxonomists for standard genome sequencing and annotation.</title>
        <authorList>
            <consortium name="The Broad Institute Genomics Platform"/>
            <consortium name="The Broad Institute Genome Sequencing Center for Infectious Disease"/>
            <person name="Wu L."/>
            <person name="Ma J."/>
        </authorList>
    </citation>
    <scope>NUCLEOTIDE SEQUENCE [LARGE SCALE GENOMIC DNA]</scope>
    <source>
        <strain evidence="4">ZS-35-S2</strain>
    </source>
</reference>
<keyword evidence="1" id="KW-0406">Ion transport</keyword>
<dbReference type="RefSeq" id="WP_209736656.1">
    <property type="nucleotide sequence ID" value="NZ_CP072611.1"/>
</dbReference>
<keyword evidence="2" id="KW-0812">Transmembrane</keyword>
<evidence type="ECO:0000256" key="1">
    <source>
        <dbReference type="PIRNR" id="PIRNR032126"/>
    </source>
</evidence>
<feature type="transmembrane region" description="Helical" evidence="2">
    <location>
        <begin position="85"/>
        <end position="106"/>
    </location>
</feature>
<evidence type="ECO:0000313" key="4">
    <source>
        <dbReference type="Proteomes" id="UP001597371"/>
    </source>
</evidence>
<keyword evidence="1" id="KW-0375">Hydrogen ion transport</keyword>
<dbReference type="Pfam" id="PF09527">
    <property type="entry name" value="ATPase_gene1"/>
    <property type="match status" value="1"/>
</dbReference>
<protein>
    <recommendedName>
        <fullName evidence="1">ATP synthase protein I</fullName>
    </recommendedName>
</protein>
<gene>
    <name evidence="3" type="ORF">ACFSKQ_07010</name>
</gene>
<name>A0ABW5CIU6_9HYPH</name>
<evidence type="ECO:0000256" key="2">
    <source>
        <dbReference type="SAM" id="Phobius"/>
    </source>
</evidence>
<keyword evidence="1" id="KW-0813">Transport</keyword>
<keyword evidence="2" id="KW-1133">Transmembrane helix</keyword>
<keyword evidence="1 2" id="KW-0472">Membrane</keyword>
<dbReference type="InterPro" id="IPR032820">
    <property type="entry name" value="ATPase_put"/>
</dbReference>
<sequence length="126" mass="13383">MSDRDTDSPPEGEPLTDAQWRARRASLDERLNQHLTRREVEARAAKGGQGSMQGMAQGLKIASEFISGIAVGALLGYGIDHFLGTSPFALIIFLFLGFGAGILNVVRGAASSTPPKSGEDKAPDRD</sequence>
<comment type="function">
    <text evidence="1">A possible function for this protein is to guide the assembly of the membrane sector of the ATPase enzyme complex.</text>
</comment>
<dbReference type="InterPro" id="IPR016989">
    <property type="entry name" value="Atp1_alphaprobac"/>
</dbReference>
<dbReference type="Proteomes" id="UP001597371">
    <property type="component" value="Unassembled WGS sequence"/>
</dbReference>
<proteinExistence type="inferred from homology"/>
<organism evidence="3 4">
    <name type="scientific">Aureimonas populi</name>
    <dbReference type="NCBI Taxonomy" id="1701758"/>
    <lineage>
        <taxon>Bacteria</taxon>
        <taxon>Pseudomonadati</taxon>
        <taxon>Pseudomonadota</taxon>
        <taxon>Alphaproteobacteria</taxon>
        <taxon>Hyphomicrobiales</taxon>
        <taxon>Aurantimonadaceae</taxon>
        <taxon>Aureimonas</taxon>
    </lineage>
</organism>
<dbReference type="EMBL" id="JBHUIJ010000006">
    <property type="protein sequence ID" value="MFD2237214.1"/>
    <property type="molecule type" value="Genomic_DNA"/>
</dbReference>
<keyword evidence="4" id="KW-1185">Reference proteome</keyword>
<comment type="similarity">
    <text evidence="1">Belongs to the bacterial AtpI family.</text>
</comment>
<comment type="caution">
    <text evidence="3">The sequence shown here is derived from an EMBL/GenBank/DDBJ whole genome shotgun (WGS) entry which is preliminary data.</text>
</comment>
<dbReference type="PIRSF" id="PIRSF032126">
    <property type="entry name" value="F0F1_ATP_synthase_subunit_I"/>
    <property type="match status" value="1"/>
</dbReference>